<feature type="domain" description="Tyrosine specific protein phosphatases" evidence="2">
    <location>
        <begin position="119"/>
        <end position="169"/>
    </location>
</feature>
<dbReference type="InterPro" id="IPR000387">
    <property type="entry name" value="Tyr_Pase_dom"/>
</dbReference>
<evidence type="ECO:0000313" key="4">
    <source>
        <dbReference type="Proteomes" id="UP000665026"/>
    </source>
</evidence>
<name>A0A975I754_9RHOB</name>
<evidence type="ECO:0000259" key="2">
    <source>
        <dbReference type="PROSITE" id="PS50056"/>
    </source>
</evidence>
<dbReference type="SUPFAM" id="SSF52799">
    <property type="entry name" value="(Phosphotyrosine protein) phosphatases II"/>
    <property type="match status" value="1"/>
</dbReference>
<dbReference type="InterPro" id="IPR004861">
    <property type="entry name" value="Siw14-like"/>
</dbReference>
<dbReference type="Proteomes" id="UP000665026">
    <property type="component" value="Chromosome"/>
</dbReference>
<proteinExistence type="inferred from homology"/>
<protein>
    <submittedName>
        <fullName evidence="3">Dual specificity protein phosphatase family protein</fullName>
    </submittedName>
</protein>
<organism evidence="3 4">
    <name type="scientific">Cognatishimia activa</name>
    <dbReference type="NCBI Taxonomy" id="1715691"/>
    <lineage>
        <taxon>Bacteria</taxon>
        <taxon>Pseudomonadati</taxon>
        <taxon>Pseudomonadota</taxon>
        <taxon>Alphaproteobacteria</taxon>
        <taxon>Rhodobacterales</taxon>
        <taxon>Paracoccaceae</taxon>
        <taxon>Cognatishimia</taxon>
    </lineage>
</organism>
<evidence type="ECO:0000313" key="3">
    <source>
        <dbReference type="EMBL" id="QTN35604.1"/>
    </source>
</evidence>
<comment type="similarity">
    <text evidence="1">Belongs to the protein-tyrosine phosphatase family.</text>
</comment>
<dbReference type="Gene3D" id="3.90.190.10">
    <property type="entry name" value="Protein tyrosine phosphatase superfamily"/>
    <property type="match status" value="1"/>
</dbReference>
<dbReference type="PROSITE" id="PS50056">
    <property type="entry name" value="TYR_PHOSPHATASE_2"/>
    <property type="match status" value="1"/>
</dbReference>
<sequence length="225" mass="25673">MSLIKRIQAWDSRKRTEANRALVADFSVDAAERYVTWYDHGFFRRYWSNLHQIAPGVYRSNYPNGRRFPNLAELGIKTILNLRGGAGSVPYLLEEHYCRDYGITMHTLNLNARYAPDPKELLALLDLFDSVEKPFLMHCKSGADRAGLASALYLIHSEGMSVAEAQAMLSFKYLHVNDRKTGIMGHTLRAYGRAQAQTGVSLRDWLLHAYDQEAEQASFDAERRN</sequence>
<dbReference type="InterPro" id="IPR029021">
    <property type="entry name" value="Prot-tyrosine_phosphatase-like"/>
</dbReference>
<dbReference type="AlphaFoldDB" id="A0A975I754"/>
<dbReference type="Pfam" id="PF03162">
    <property type="entry name" value="Y_phosphatase2"/>
    <property type="match status" value="1"/>
</dbReference>
<dbReference type="EMBL" id="CP060010">
    <property type="protein sequence ID" value="QTN35604.1"/>
    <property type="molecule type" value="Genomic_DNA"/>
</dbReference>
<reference evidence="3" key="1">
    <citation type="submission" date="2020-07" db="EMBL/GenBank/DDBJ databases">
        <title>Genome sequences of bacteria associated with the marine, planktonic diatom Thalassiosira profunda strain ECT2AJA-044.</title>
        <authorList>
            <person name="Gargas C.B."/>
            <person name="Roberts W.R."/>
            <person name="Alverson A.J."/>
        </authorList>
    </citation>
    <scope>NUCLEOTIDE SEQUENCE</scope>
    <source>
        <strain evidence="3">ECT2AJA-044</strain>
    </source>
</reference>
<dbReference type="PANTHER" id="PTHR31126">
    <property type="entry name" value="TYROSINE-PROTEIN PHOSPHATASE"/>
    <property type="match status" value="1"/>
</dbReference>
<accession>A0A975I754</accession>
<evidence type="ECO:0000256" key="1">
    <source>
        <dbReference type="ARBA" id="ARBA00009580"/>
    </source>
</evidence>
<dbReference type="KEGG" id="cact:HZ995_14150"/>
<dbReference type="RefSeq" id="WP_209356308.1">
    <property type="nucleotide sequence ID" value="NZ_CP060010.1"/>
</dbReference>
<dbReference type="GO" id="GO:0016791">
    <property type="term" value="F:phosphatase activity"/>
    <property type="evidence" value="ECO:0007669"/>
    <property type="project" value="TreeGrafter"/>
</dbReference>
<gene>
    <name evidence="3" type="ORF">HZ995_14150</name>
</gene>
<dbReference type="PANTHER" id="PTHR31126:SF72">
    <property type="entry name" value="DUAL SPECIFICITY PROTEIN PHOSPHATASE TPBA"/>
    <property type="match status" value="1"/>
</dbReference>